<sequence>MHRGALRLHSNRDAGLWSVSRANLGKVLYRQGRYDEAVDMFQQALASAGEAATEQSPFVEMVSDRLEAALRDQKKMRKKNGMCEWLQWVATGSLMGRVWVQNRSRQIESVFSKDGQTGEVSSAFPATCPAISVNLR</sequence>
<feature type="repeat" description="TPR" evidence="1">
    <location>
        <begin position="18"/>
        <end position="51"/>
    </location>
</feature>
<dbReference type="SUPFAM" id="SSF48452">
    <property type="entry name" value="TPR-like"/>
    <property type="match status" value="1"/>
</dbReference>
<dbReference type="RefSeq" id="XP_070903920.1">
    <property type="nucleotide sequence ID" value="XM_071038693.1"/>
</dbReference>
<evidence type="ECO:0000256" key="1">
    <source>
        <dbReference type="PROSITE-ProRule" id="PRU00339"/>
    </source>
</evidence>
<name>A0ABR4L3H6_9EURO</name>
<dbReference type="Pfam" id="PF13374">
    <property type="entry name" value="TPR_10"/>
    <property type="match status" value="1"/>
</dbReference>
<dbReference type="GeneID" id="98153857"/>
<evidence type="ECO:0000313" key="3">
    <source>
        <dbReference type="Proteomes" id="UP001610444"/>
    </source>
</evidence>
<dbReference type="PROSITE" id="PS50005">
    <property type="entry name" value="TPR"/>
    <property type="match status" value="1"/>
</dbReference>
<dbReference type="EMBL" id="JBFXLR010000004">
    <property type="protein sequence ID" value="KAL2858956.1"/>
    <property type="molecule type" value="Genomic_DNA"/>
</dbReference>
<dbReference type="Gene3D" id="1.25.40.10">
    <property type="entry name" value="Tetratricopeptide repeat domain"/>
    <property type="match status" value="1"/>
</dbReference>
<keyword evidence="3" id="KW-1185">Reference proteome</keyword>
<accession>A0ABR4L3H6</accession>
<evidence type="ECO:0000313" key="2">
    <source>
        <dbReference type="EMBL" id="KAL2858956.1"/>
    </source>
</evidence>
<comment type="caution">
    <text evidence="2">The sequence shown here is derived from an EMBL/GenBank/DDBJ whole genome shotgun (WGS) entry which is preliminary data.</text>
</comment>
<proteinExistence type="predicted"/>
<organism evidence="2 3">
    <name type="scientific">Aspergillus pseudodeflectus</name>
    <dbReference type="NCBI Taxonomy" id="176178"/>
    <lineage>
        <taxon>Eukaryota</taxon>
        <taxon>Fungi</taxon>
        <taxon>Dikarya</taxon>
        <taxon>Ascomycota</taxon>
        <taxon>Pezizomycotina</taxon>
        <taxon>Eurotiomycetes</taxon>
        <taxon>Eurotiomycetidae</taxon>
        <taxon>Eurotiales</taxon>
        <taxon>Aspergillaceae</taxon>
        <taxon>Aspergillus</taxon>
        <taxon>Aspergillus subgen. Nidulantes</taxon>
    </lineage>
</organism>
<dbReference type="SMART" id="SM00028">
    <property type="entry name" value="TPR"/>
    <property type="match status" value="1"/>
</dbReference>
<reference evidence="2 3" key="1">
    <citation type="submission" date="2024-07" db="EMBL/GenBank/DDBJ databases">
        <title>Section-level genome sequencing and comparative genomics of Aspergillus sections Usti and Cavernicolus.</title>
        <authorList>
            <consortium name="Lawrence Berkeley National Laboratory"/>
            <person name="Nybo J.L."/>
            <person name="Vesth T.C."/>
            <person name="Theobald S."/>
            <person name="Frisvad J.C."/>
            <person name="Larsen T.O."/>
            <person name="Kjaerboelling I."/>
            <person name="Rothschild-Mancinelli K."/>
            <person name="Lyhne E.K."/>
            <person name="Kogle M.E."/>
            <person name="Barry K."/>
            <person name="Clum A."/>
            <person name="Na H."/>
            <person name="Ledsgaard L."/>
            <person name="Lin J."/>
            <person name="Lipzen A."/>
            <person name="Kuo A."/>
            <person name="Riley R."/>
            <person name="Mondo S."/>
            <person name="LaButti K."/>
            <person name="Haridas S."/>
            <person name="Pangalinan J."/>
            <person name="Salamov A.A."/>
            <person name="Simmons B.A."/>
            <person name="Magnuson J.K."/>
            <person name="Chen J."/>
            <person name="Drula E."/>
            <person name="Henrissat B."/>
            <person name="Wiebenga A."/>
            <person name="Lubbers R.J."/>
            <person name="Gomes A.C."/>
            <person name="Macurrencykelacurrency M.R."/>
            <person name="Stajich J."/>
            <person name="Grigoriev I.V."/>
            <person name="Mortensen U.H."/>
            <person name="De vries R.P."/>
            <person name="Baker S.E."/>
            <person name="Andersen M.R."/>
        </authorList>
    </citation>
    <scope>NUCLEOTIDE SEQUENCE [LARGE SCALE GENOMIC DNA]</scope>
    <source>
        <strain evidence="2 3">CBS 756.74</strain>
    </source>
</reference>
<dbReference type="PROSITE" id="PS50293">
    <property type="entry name" value="TPR_REGION"/>
    <property type="match status" value="1"/>
</dbReference>
<dbReference type="InterPro" id="IPR019734">
    <property type="entry name" value="TPR_rpt"/>
</dbReference>
<dbReference type="InterPro" id="IPR011990">
    <property type="entry name" value="TPR-like_helical_dom_sf"/>
</dbReference>
<gene>
    <name evidence="2" type="ORF">BJX68DRAFT_227564</name>
</gene>
<keyword evidence="1" id="KW-0802">TPR repeat</keyword>
<protein>
    <recommendedName>
        <fullName evidence="4">Tetratricopeptide repeat protein</fullName>
    </recommendedName>
</protein>
<evidence type="ECO:0008006" key="4">
    <source>
        <dbReference type="Google" id="ProtNLM"/>
    </source>
</evidence>
<dbReference type="Proteomes" id="UP001610444">
    <property type="component" value="Unassembled WGS sequence"/>
</dbReference>